<dbReference type="AlphaFoldDB" id="A0A1Q5PM11"/>
<sequence length="254" mass="27339">MRPRKRRQLVSATLTVLTLFILWELVVLLSQITARTLPAPSAILASAWKDRELLLAATWATSLEVFFGMLIGCGLGVIVGVWVYASAVMRASIYPLLVAAQTIPIIAVAPLIMLWMGFTPPGKILLVSVYASFPVVAACVRGMSSVPDEYVTMVRTLGASPSWALWQVRLRGAIPTILSGIKISATYAFGTAAMSEYVGASAGLGVYLNSARANYRTDLVFATAFTLAVCTLILFALIAVLERSLVRWPEAQVG</sequence>
<keyword evidence="5 7" id="KW-1133">Transmembrane helix</keyword>
<evidence type="ECO:0000256" key="6">
    <source>
        <dbReference type="ARBA" id="ARBA00023136"/>
    </source>
</evidence>
<gene>
    <name evidence="9" type="ORF">BM477_06510</name>
</gene>
<dbReference type="SUPFAM" id="SSF161098">
    <property type="entry name" value="MetI-like"/>
    <property type="match status" value="1"/>
</dbReference>
<evidence type="ECO:0000313" key="10">
    <source>
        <dbReference type="Proteomes" id="UP000186465"/>
    </source>
</evidence>
<dbReference type="EMBL" id="MPDM01000006">
    <property type="protein sequence ID" value="OKL48105.1"/>
    <property type="molecule type" value="Genomic_DNA"/>
</dbReference>
<feature type="transmembrane region" description="Helical" evidence="7">
    <location>
        <begin position="12"/>
        <end position="33"/>
    </location>
</feature>
<organism evidence="9 10">
    <name type="scientific">Boudabousia marimammalium</name>
    <dbReference type="NCBI Taxonomy" id="156892"/>
    <lineage>
        <taxon>Bacteria</taxon>
        <taxon>Bacillati</taxon>
        <taxon>Actinomycetota</taxon>
        <taxon>Actinomycetes</taxon>
        <taxon>Actinomycetales</taxon>
        <taxon>Actinomycetaceae</taxon>
        <taxon>Boudabousia</taxon>
    </lineage>
</organism>
<dbReference type="Gene3D" id="1.10.3720.10">
    <property type="entry name" value="MetI-like"/>
    <property type="match status" value="1"/>
</dbReference>
<evidence type="ECO:0000256" key="3">
    <source>
        <dbReference type="ARBA" id="ARBA00022475"/>
    </source>
</evidence>
<evidence type="ECO:0000256" key="1">
    <source>
        <dbReference type="ARBA" id="ARBA00004651"/>
    </source>
</evidence>
<evidence type="ECO:0000259" key="8">
    <source>
        <dbReference type="PROSITE" id="PS50928"/>
    </source>
</evidence>
<protein>
    <recommendedName>
        <fullName evidence="8">ABC transmembrane type-1 domain-containing protein</fullName>
    </recommendedName>
</protein>
<dbReference type="PANTHER" id="PTHR30151:SF20">
    <property type="entry name" value="ABC TRANSPORTER PERMEASE PROTEIN HI_0355-RELATED"/>
    <property type="match status" value="1"/>
</dbReference>
<feature type="transmembrane region" description="Helical" evidence="7">
    <location>
        <begin position="53"/>
        <end position="84"/>
    </location>
</feature>
<feature type="transmembrane region" description="Helical" evidence="7">
    <location>
        <begin position="219"/>
        <end position="241"/>
    </location>
</feature>
<dbReference type="GO" id="GO:0005886">
    <property type="term" value="C:plasma membrane"/>
    <property type="evidence" value="ECO:0007669"/>
    <property type="project" value="UniProtKB-SubCell"/>
</dbReference>
<comment type="caution">
    <text evidence="9">The sequence shown here is derived from an EMBL/GenBank/DDBJ whole genome shotgun (WGS) entry which is preliminary data.</text>
</comment>
<reference evidence="10" key="1">
    <citation type="submission" date="2016-11" db="EMBL/GenBank/DDBJ databases">
        <title>Actinomyces gypaetusis sp. nov. isolated from Gypaetus barbatus in Qinghai Tibet Plateau China.</title>
        <authorList>
            <person name="Meng X."/>
        </authorList>
    </citation>
    <scope>NUCLEOTIDE SEQUENCE [LARGE SCALE GENOMIC DNA]</scope>
    <source>
        <strain evidence="10">DSM 15383</strain>
    </source>
</reference>
<dbReference type="RefSeq" id="WP_075361874.1">
    <property type="nucleotide sequence ID" value="NZ_MPDM01000006.1"/>
</dbReference>
<dbReference type="InterPro" id="IPR035906">
    <property type="entry name" value="MetI-like_sf"/>
</dbReference>
<dbReference type="PANTHER" id="PTHR30151">
    <property type="entry name" value="ALKANE SULFONATE ABC TRANSPORTER-RELATED, MEMBRANE SUBUNIT"/>
    <property type="match status" value="1"/>
</dbReference>
<keyword evidence="3" id="KW-1003">Cell membrane</keyword>
<comment type="similarity">
    <text evidence="7">Belongs to the binding-protein-dependent transport system permease family.</text>
</comment>
<evidence type="ECO:0000256" key="2">
    <source>
        <dbReference type="ARBA" id="ARBA00022448"/>
    </source>
</evidence>
<keyword evidence="4 7" id="KW-0812">Transmembrane</keyword>
<evidence type="ECO:0000256" key="4">
    <source>
        <dbReference type="ARBA" id="ARBA00022692"/>
    </source>
</evidence>
<keyword evidence="6 7" id="KW-0472">Membrane</keyword>
<name>A0A1Q5PM11_9ACTO</name>
<evidence type="ECO:0000256" key="7">
    <source>
        <dbReference type="RuleBase" id="RU363032"/>
    </source>
</evidence>
<evidence type="ECO:0000256" key="5">
    <source>
        <dbReference type="ARBA" id="ARBA00022989"/>
    </source>
</evidence>
<dbReference type="GO" id="GO:0055085">
    <property type="term" value="P:transmembrane transport"/>
    <property type="evidence" value="ECO:0007669"/>
    <property type="project" value="InterPro"/>
</dbReference>
<dbReference type="PROSITE" id="PS50928">
    <property type="entry name" value="ABC_TM1"/>
    <property type="match status" value="1"/>
</dbReference>
<dbReference type="InterPro" id="IPR000515">
    <property type="entry name" value="MetI-like"/>
</dbReference>
<feature type="transmembrane region" description="Helical" evidence="7">
    <location>
        <begin position="124"/>
        <end position="143"/>
    </location>
</feature>
<feature type="transmembrane region" description="Helical" evidence="7">
    <location>
        <begin position="96"/>
        <end position="118"/>
    </location>
</feature>
<keyword evidence="10" id="KW-1185">Reference proteome</keyword>
<keyword evidence="2 7" id="KW-0813">Transport</keyword>
<dbReference type="CDD" id="cd06261">
    <property type="entry name" value="TM_PBP2"/>
    <property type="match status" value="1"/>
</dbReference>
<proteinExistence type="inferred from homology"/>
<dbReference type="Pfam" id="PF00528">
    <property type="entry name" value="BPD_transp_1"/>
    <property type="match status" value="1"/>
</dbReference>
<comment type="subcellular location">
    <subcellularLocation>
        <location evidence="1 7">Cell membrane</location>
        <topology evidence="1 7">Multi-pass membrane protein</topology>
    </subcellularLocation>
</comment>
<feature type="domain" description="ABC transmembrane type-1" evidence="8">
    <location>
        <begin position="54"/>
        <end position="238"/>
    </location>
</feature>
<dbReference type="OrthoDB" id="7274389at2"/>
<evidence type="ECO:0000313" key="9">
    <source>
        <dbReference type="EMBL" id="OKL48105.1"/>
    </source>
</evidence>
<accession>A0A1Q5PM11</accession>
<dbReference type="Proteomes" id="UP000186465">
    <property type="component" value="Unassembled WGS sequence"/>
</dbReference>
<dbReference type="STRING" id="156892.BM477_06510"/>